<protein>
    <submittedName>
        <fullName evidence="7">TonB family protein</fullName>
    </submittedName>
</protein>
<evidence type="ECO:0000313" key="8">
    <source>
        <dbReference type="Proteomes" id="UP000538666"/>
    </source>
</evidence>
<evidence type="ECO:0000256" key="4">
    <source>
        <dbReference type="ARBA" id="ARBA00023136"/>
    </source>
</evidence>
<comment type="subcellular location">
    <subcellularLocation>
        <location evidence="1">Membrane</location>
        <topology evidence="1">Single-pass membrane protein</topology>
    </subcellularLocation>
</comment>
<evidence type="ECO:0000256" key="5">
    <source>
        <dbReference type="SAM" id="MobiDB-lite"/>
    </source>
</evidence>
<dbReference type="GO" id="GO:0016020">
    <property type="term" value="C:membrane"/>
    <property type="evidence" value="ECO:0007669"/>
    <property type="project" value="UniProtKB-SubCell"/>
</dbReference>
<dbReference type="NCBIfam" id="TIGR01352">
    <property type="entry name" value="tonB_Cterm"/>
    <property type="match status" value="1"/>
</dbReference>
<feature type="region of interest" description="Disordered" evidence="5">
    <location>
        <begin position="221"/>
        <end position="244"/>
    </location>
</feature>
<evidence type="ECO:0000256" key="6">
    <source>
        <dbReference type="SAM" id="Phobius"/>
    </source>
</evidence>
<dbReference type="EMBL" id="JACHEK010000007">
    <property type="protein sequence ID" value="MBB6145503.1"/>
    <property type="molecule type" value="Genomic_DNA"/>
</dbReference>
<keyword evidence="3 6" id="KW-1133">Transmembrane helix</keyword>
<proteinExistence type="predicted"/>
<dbReference type="RefSeq" id="WP_050060578.1">
    <property type="nucleotide sequence ID" value="NZ_JACHEK010000007.1"/>
</dbReference>
<dbReference type="OrthoDB" id="120429at2"/>
<dbReference type="AlphaFoldDB" id="A0A841JVS9"/>
<evidence type="ECO:0000313" key="7">
    <source>
        <dbReference type="EMBL" id="MBB6145503.1"/>
    </source>
</evidence>
<name>A0A841JVS9_9BACT</name>
<organism evidence="7 8">
    <name type="scientific">Silvibacterium bohemicum</name>
    <dbReference type="NCBI Taxonomy" id="1577686"/>
    <lineage>
        <taxon>Bacteria</taxon>
        <taxon>Pseudomonadati</taxon>
        <taxon>Acidobacteriota</taxon>
        <taxon>Terriglobia</taxon>
        <taxon>Terriglobales</taxon>
        <taxon>Acidobacteriaceae</taxon>
        <taxon>Silvibacterium</taxon>
    </lineage>
</organism>
<feature type="transmembrane region" description="Helical" evidence="6">
    <location>
        <begin position="58"/>
        <end position="75"/>
    </location>
</feature>
<evidence type="ECO:0000256" key="2">
    <source>
        <dbReference type="ARBA" id="ARBA00022692"/>
    </source>
</evidence>
<dbReference type="Proteomes" id="UP000538666">
    <property type="component" value="Unassembled WGS sequence"/>
</dbReference>
<sequence length="358" mass="39640">MPISVVPNSPPGPPPPAAPEPPRLRPTNRYEDLNPHELLSVIEELEGDRNWAALREKIWIALIVHMVIFWFLFYGPRYLFNIRVKDPSLVLRDRQKEMTFLELPPDALKQIKPKDAKAISDKNRVQQSPHPTLDKKTLRELEAMKRAGPPQPVQQPAPPAPQTPAPPAPQVAQQQPTPPAQPLPNNQQAKLEAPTPAPTKPNFQTGQTTVGQQLQDLARNARSHGGEYSGDDGAGAPSQHGGMNGAVDVLSDTMGVDFGPYIQRVIFDTKRAWYPIIPEAAQPPLNKQGRVGIRFKILPDGSVKEMHLELPSGDVSLDRAAWGGITGASPYPQLPKNFKGPFLELRFYFLYNIQPGQE</sequence>
<feature type="compositionally biased region" description="Pro residues" evidence="5">
    <location>
        <begin position="149"/>
        <end position="169"/>
    </location>
</feature>
<feature type="compositionally biased region" description="Basic and acidic residues" evidence="5">
    <location>
        <begin position="113"/>
        <end position="124"/>
    </location>
</feature>
<dbReference type="InterPro" id="IPR006260">
    <property type="entry name" value="TonB/TolA_C"/>
</dbReference>
<evidence type="ECO:0000256" key="3">
    <source>
        <dbReference type="ARBA" id="ARBA00022989"/>
    </source>
</evidence>
<accession>A0A841JVS9</accession>
<comment type="caution">
    <text evidence="7">The sequence shown here is derived from an EMBL/GenBank/DDBJ whole genome shotgun (WGS) entry which is preliminary data.</text>
</comment>
<keyword evidence="8" id="KW-1185">Reference proteome</keyword>
<feature type="region of interest" description="Disordered" evidence="5">
    <location>
        <begin position="113"/>
        <end position="135"/>
    </location>
</feature>
<feature type="region of interest" description="Disordered" evidence="5">
    <location>
        <begin position="147"/>
        <end position="206"/>
    </location>
</feature>
<feature type="region of interest" description="Disordered" evidence="5">
    <location>
        <begin position="1"/>
        <end position="24"/>
    </location>
</feature>
<dbReference type="SUPFAM" id="SSF74653">
    <property type="entry name" value="TolA/TonB C-terminal domain"/>
    <property type="match status" value="1"/>
</dbReference>
<dbReference type="Gene3D" id="3.30.1150.10">
    <property type="match status" value="1"/>
</dbReference>
<gene>
    <name evidence="7" type="ORF">HNQ77_003464</name>
</gene>
<feature type="compositionally biased region" description="Pro residues" evidence="5">
    <location>
        <begin position="8"/>
        <end position="21"/>
    </location>
</feature>
<reference evidence="7 8" key="1">
    <citation type="submission" date="2020-08" db="EMBL/GenBank/DDBJ databases">
        <title>Genomic Encyclopedia of Type Strains, Phase IV (KMG-IV): sequencing the most valuable type-strain genomes for metagenomic binning, comparative biology and taxonomic classification.</title>
        <authorList>
            <person name="Goeker M."/>
        </authorList>
    </citation>
    <scope>NUCLEOTIDE SEQUENCE [LARGE SCALE GENOMIC DNA]</scope>
    <source>
        <strain evidence="7 8">DSM 103733</strain>
    </source>
</reference>
<keyword evidence="2 6" id="KW-0812">Transmembrane</keyword>
<keyword evidence="4 6" id="KW-0472">Membrane</keyword>
<evidence type="ECO:0000256" key="1">
    <source>
        <dbReference type="ARBA" id="ARBA00004167"/>
    </source>
</evidence>